<dbReference type="GO" id="GO:0043799">
    <property type="term" value="F:glycine oxidase activity"/>
    <property type="evidence" value="ECO:0007669"/>
    <property type="project" value="UniProtKB-EC"/>
</dbReference>
<dbReference type="GO" id="GO:0005737">
    <property type="term" value="C:cytoplasm"/>
    <property type="evidence" value="ECO:0007669"/>
    <property type="project" value="TreeGrafter"/>
</dbReference>
<sequence>MTIAEFIMDLKSHEPFWMVKNGLLASYPSLHENKSCDILIVGGGITGALIAHQCVSMGKKCIVIDKRELVNGSSAATTSMLQYEIDMPLYKLKELIGATGALASYRACSEAIDTLGQLSKEIGSKAGFRRKDSLYYASRKKDVAWLKTEFEARKAAGFDVQWLSEEQIRSRYDLTGAYGGIISKQGGSMDAFCFAHELFRHNAEKGLEIFDKTELLSVQCNARSNLVRVSTGVEISAKKVVYCTGFETVQLIPERFVKLLSTFAIVSEVDPILYKQYNDLLVWNTSDPYLYMRTTDDCRFLIGGEDEEFQDAKKRDALIEQKCLKLEKSFHKIFNRDFYRDFNWAGTFGATKDGLPYIGEHKKYKNSYFVCGFGGNGITFSVAAMDMVCHWINNKKHPLSEWFRFGR</sequence>
<dbReference type="EMBL" id="LR590484">
    <property type="protein sequence ID" value="VTR50647.1"/>
    <property type="molecule type" value="Genomic_DNA"/>
</dbReference>
<evidence type="ECO:0000259" key="1">
    <source>
        <dbReference type="Pfam" id="PF01266"/>
    </source>
</evidence>
<dbReference type="PANTHER" id="PTHR13847">
    <property type="entry name" value="SARCOSINE DEHYDROGENASE-RELATED"/>
    <property type="match status" value="1"/>
</dbReference>
<dbReference type="Proteomes" id="UP000308196">
    <property type="component" value="Chromosome"/>
</dbReference>
<gene>
    <name evidence="2" type="primary">thiO</name>
    <name evidence="2" type="ORF">NCTC11429_04152</name>
</gene>
<dbReference type="PANTHER" id="PTHR13847:SF201">
    <property type="entry name" value="PUTATIBE OXIDOREDUCTASE"/>
    <property type="match status" value="1"/>
</dbReference>
<feature type="domain" description="FAD dependent oxidoreductase" evidence="1">
    <location>
        <begin position="37"/>
        <end position="384"/>
    </location>
</feature>
<dbReference type="InterPro" id="IPR036188">
    <property type="entry name" value="FAD/NAD-bd_sf"/>
</dbReference>
<dbReference type="STRING" id="1123265.GCA_000686625_02396"/>
<dbReference type="SUPFAM" id="SSF51905">
    <property type="entry name" value="FAD/NAD(P)-binding domain"/>
    <property type="match status" value="1"/>
</dbReference>
<accession>A0A4U9VVV2</accession>
<protein>
    <submittedName>
        <fullName evidence="2">Glycine oxidase</fullName>
        <ecNumber evidence="2">1.4.3.19</ecNumber>
    </submittedName>
</protein>
<organism evidence="2 3">
    <name type="scientific">Sphingobacterium thalpophilum</name>
    <dbReference type="NCBI Taxonomy" id="259"/>
    <lineage>
        <taxon>Bacteria</taxon>
        <taxon>Pseudomonadati</taxon>
        <taxon>Bacteroidota</taxon>
        <taxon>Sphingobacteriia</taxon>
        <taxon>Sphingobacteriales</taxon>
        <taxon>Sphingobacteriaceae</taxon>
        <taxon>Sphingobacterium</taxon>
    </lineage>
</organism>
<evidence type="ECO:0000313" key="3">
    <source>
        <dbReference type="Proteomes" id="UP000308196"/>
    </source>
</evidence>
<dbReference type="EC" id="1.4.3.19" evidence="2"/>
<evidence type="ECO:0000313" key="2">
    <source>
        <dbReference type="EMBL" id="VTR50647.1"/>
    </source>
</evidence>
<dbReference type="KEGG" id="stha:NCTC11429_04152"/>
<dbReference type="Gene3D" id="3.50.50.60">
    <property type="entry name" value="FAD/NAD(P)-binding domain"/>
    <property type="match status" value="1"/>
</dbReference>
<keyword evidence="2" id="KW-0560">Oxidoreductase</keyword>
<dbReference type="AlphaFoldDB" id="A0A4U9VVV2"/>
<dbReference type="InterPro" id="IPR006076">
    <property type="entry name" value="FAD-dep_OxRdtase"/>
</dbReference>
<dbReference type="Gene3D" id="3.30.9.10">
    <property type="entry name" value="D-Amino Acid Oxidase, subunit A, domain 2"/>
    <property type="match status" value="1"/>
</dbReference>
<reference evidence="2 3" key="1">
    <citation type="submission" date="2019-05" db="EMBL/GenBank/DDBJ databases">
        <authorList>
            <consortium name="Pathogen Informatics"/>
        </authorList>
    </citation>
    <scope>NUCLEOTIDE SEQUENCE [LARGE SCALE GENOMIC DNA]</scope>
    <source>
        <strain evidence="2 3">NCTC11429</strain>
    </source>
</reference>
<name>A0A4U9VVV2_9SPHI</name>
<proteinExistence type="predicted"/>
<dbReference type="Pfam" id="PF01266">
    <property type="entry name" value="DAO"/>
    <property type="match status" value="1"/>
</dbReference>